<comment type="cofactor">
    <cofactor evidence="7">
        <name>[2Fe-2S] cluster</name>
        <dbReference type="ChEBI" id="CHEBI:190135"/>
    </cofactor>
</comment>
<dbReference type="PANTHER" id="PTHR37424">
    <property type="entry name" value="BACTERIOFERRITIN-ASSOCIATED FERREDOXIN"/>
    <property type="match status" value="1"/>
</dbReference>
<dbReference type="InterPro" id="IPR041854">
    <property type="entry name" value="BFD-like_2Fe2S-bd_dom_sf"/>
</dbReference>
<keyword evidence="3" id="KW-0479">Metal-binding</keyword>
<dbReference type="OrthoDB" id="9815350at2"/>
<sequence>MYVCICHGVTDTQIESAIDNGVETMKGLSQELNVGSQCGKCCQCTKRVLNRKLLQIAEAQPQVA</sequence>
<evidence type="ECO:0000256" key="4">
    <source>
        <dbReference type="ARBA" id="ARBA00022982"/>
    </source>
</evidence>
<evidence type="ECO:0000256" key="7">
    <source>
        <dbReference type="ARBA" id="ARBA00034078"/>
    </source>
</evidence>
<keyword evidence="2" id="KW-0001">2Fe-2S</keyword>
<comment type="similarity">
    <text evidence="9">Belongs to the Bfd family.</text>
</comment>
<gene>
    <name evidence="11" type="ORF">ND2E_0632</name>
</gene>
<feature type="domain" description="BFD-like [2Fe-2S]-binding" evidence="10">
    <location>
        <begin position="2"/>
        <end position="50"/>
    </location>
</feature>
<dbReference type="EMBL" id="JQED01000055">
    <property type="protein sequence ID" value="KGJ87225.1"/>
    <property type="molecule type" value="Genomic_DNA"/>
</dbReference>
<keyword evidence="5" id="KW-0408">Iron</keyword>
<dbReference type="Pfam" id="PF04324">
    <property type="entry name" value="Fer2_BFD"/>
    <property type="match status" value="1"/>
</dbReference>
<dbReference type="Gene3D" id="1.10.10.1100">
    <property type="entry name" value="BFD-like [2Fe-2S]-binding domain"/>
    <property type="match status" value="1"/>
</dbReference>
<keyword evidence="6" id="KW-0411">Iron-sulfur</keyword>
<evidence type="ECO:0000259" key="10">
    <source>
        <dbReference type="Pfam" id="PF04324"/>
    </source>
</evidence>
<evidence type="ECO:0000256" key="6">
    <source>
        <dbReference type="ARBA" id="ARBA00023014"/>
    </source>
</evidence>
<dbReference type="GO" id="GO:0051537">
    <property type="term" value="F:2 iron, 2 sulfur cluster binding"/>
    <property type="evidence" value="ECO:0007669"/>
    <property type="project" value="UniProtKB-KW"/>
</dbReference>
<organism evidence="11 12">
    <name type="scientific">Colwellia psychrerythraea</name>
    <name type="common">Vibrio psychroerythus</name>
    <dbReference type="NCBI Taxonomy" id="28229"/>
    <lineage>
        <taxon>Bacteria</taxon>
        <taxon>Pseudomonadati</taxon>
        <taxon>Pseudomonadota</taxon>
        <taxon>Gammaproteobacteria</taxon>
        <taxon>Alteromonadales</taxon>
        <taxon>Colwelliaceae</taxon>
        <taxon>Colwellia</taxon>
    </lineage>
</organism>
<dbReference type="InterPro" id="IPR007419">
    <property type="entry name" value="BFD-like_2Fe2S-bd_dom"/>
</dbReference>
<dbReference type="RefSeq" id="WP_033095652.1">
    <property type="nucleotide sequence ID" value="NZ_JQED01000055.1"/>
</dbReference>
<evidence type="ECO:0000256" key="5">
    <source>
        <dbReference type="ARBA" id="ARBA00023004"/>
    </source>
</evidence>
<dbReference type="PATRIC" id="fig|28229.4.peg.4115"/>
<evidence type="ECO:0000256" key="3">
    <source>
        <dbReference type="ARBA" id="ARBA00022723"/>
    </source>
</evidence>
<evidence type="ECO:0000313" key="11">
    <source>
        <dbReference type="EMBL" id="KGJ87225.1"/>
    </source>
</evidence>
<keyword evidence="4" id="KW-0249">Electron transport</keyword>
<dbReference type="InterPro" id="IPR052371">
    <property type="entry name" value="BFD-associated_ferredoxin"/>
</dbReference>
<protein>
    <recommendedName>
        <fullName evidence="8">Bacterioferritin-associated ferredoxin</fullName>
    </recommendedName>
</protein>
<comment type="caution">
    <text evidence="11">The sequence shown here is derived from an EMBL/GenBank/DDBJ whole genome shotgun (WGS) entry which is preliminary data.</text>
</comment>
<evidence type="ECO:0000256" key="2">
    <source>
        <dbReference type="ARBA" id="ARBA00022714"/>
    </source>
</evidence>
<dbReference type="Proteomes" id="UP000029843">
    <property type="component" value="Unassembled WGS sequence"/>
</dbReference>
<dbReference type="GO" id="GO:0046872">
    <property type="term" value="F:metal ion binding"/>
    <property type="evidence" value="ECO:0007669"/>
    <property type="project" value="UniProtKB-KW"/>
</dbReference>
<evidence type="ECO:0000256" key="1">
    <source>
        <dbReference type="ARBA" id="ARBA00022448"/>
    </source>
</evidence>
<keyword evidence="1" id="KW-0813">Transport</keyword>
<evidence type="ECO:0000256" key="9">
    <source>
        <dbReference type="ARBA" id="ARBA00046332"/>
    </source>
</evidence>
<evidence type="ECO:0000313" key="12">
    <source>
        <dbReference type="Proteomes" id="UP000029843"/>
    </source>
</evidence>
<name>A0A099KAB3_COLPS</name>
<dbReference type="PANTHER" id="PTHR37424:SF1">
    <property type="entry name" value="BACTERIOFERRITIN-ASSOCIATED FERREDOXIN"/>
    <property type="match status" value="1"/>
</dbReference>
<evidence type="ECO:0000256" key="8">
    <source>
        <dbReference type="ARBA" id="ARBA00039386"/>
    </source>
</evidence>
<accession>A0A099KAB3</accession>
<reference evidence="11 12" key="1">
    <citation type="submission" date="2014-08" db="EMBL/GenBank/DDBJ databases">
        <title>Genomic and Phenotypic Diversity of Colwellia psychrerythraea strains from Disparate Marine Basins.</title>
        <authorList>
            <person name="Techtmann S.M."/>
            <person name="Stelling S.C."/>
            <person name="Utturkar S.M."/>
            <person name="Alshibli N."/>
            <person name="Harris A."/>
            <person name="Brown S.D."/>
            <person name="Hazen T.C."/>
        </authorList>
    </citation>
    <scope>NUCLEOTIDE SEQUENCE [LARGE SCALE GENOMIC DNA]</scope>
    <source>
        <strain evidence="11 12">ND2E</strain>
    </source>
</reference>
<dbReference type="AlphaFoldDB" id="A0A099KAB3"/>
<proteinExistence type="inferred from homology"/>